<evidence type="ECO:0000259" key="4">
    <source>
        <dbReference type="Pfam" id="PF21773"/>
    </source>
</evidence>
<dbReference type="AlphaFoldDB" id="A0A0L0T394"/>
<evidence type="ECO:0000313" key="5">
    <source>
        <dbReference type="EMBL" id="KNE69191.1"/>
    </source>
</evidence>
<feature type="region of interest" description="Disordered" evidence="3">
    <location>
        <begin position="269"/>
        <end position="290"/>
    </location>
</feature>
<feature type="region of interest" description="Disordered" evidence="3">
    <location>
        <begin position="452"/>
        <end position="483"/>
    </location>
</feature>
<gene>
    <name evidence="5" type="ORF">AMAG_13583</name>
</gene>
<keyword evidence="1 2" id="KW-0175">Coiled coil</keyword>
<dbReference type="Proteomes" id="UP000054350">
    <property type="component" value="Unassembled WGS sequence"/>
</dbReference>
<evidence type="ECO:0000256" key="2">
    <source>
        <dbReference type="SAM" id="Coils"/>
    </source>
</evidence>
<dbReference type="VEuPathDB" id="FungiDB:AMAG_13583"/>
<feature type="domain" description="ODAD1 central coiled coil region" evidence="4">
    <location>
        <begin position="144"/>
        <end position="419"/>
    </location>
</feature>
<sequence>MSRAQSVTSGEANDGAVELEYNKLQRAFRLMESERKSYADESRLLIKKQRSAIEKMRRDNEYLLQELALMQRRMDDNRKNGSGSEKAEVLQQQAEFHQTRMRAAADAITQLDKDMEAVHLAMAEQRQKMGGVNAALVNSQAIDKQIRVLENRLDQALVKYNRALATNKRLRATIDNLRRERLVFDTVYTKFEKDLADQKKSMAEIIESSNSAYEARDEAQSKILLLTEKAEKEYQTYIQEVKELDRTLEQDRKLKNFLATKAADRLAESFNGGDASRKPKKMSKTNSSSQDMLNASVASYEKVLSHIQEVTGVNSLDELVQRFKDVEDQNFSLFNYVNQMNNEVEKVAEELLRIQRQMESLAAENRQAERERKKKLGVVEHQLSETRSKTVSMQDRNTEIQTIVDQLYAGVQTLVAAFRASHVSVTSTAPAATDENGDAVTSPVPTAVVVSMTSNNAGGGSSGSAAGISAPSTPSGNGPASGPLDAVPAVTVNPLQIPPLVLPAGSTTAEVLTAHLGAVEECVNDLLNLYQLTISPR</sequence>
<dbReference type="PANTHER" id="PTHR21694:SF18">
    <property type="entry name" value="COILED-COIL DOMAIN-CONTAINING PROTEIN 63"/>
    <property type="match status" value="1"/>
</dbReference>
<protein>
    <recommendedName>
        <fullName evidence="4">ODAD1 central coiled coil region domain-containing protein</fullName>
    </recommendedName>
</protein>
<feature type="coiled-coil region" evidence="2">
    <location>
        <begin position="146"/>
        <end position="180"/>
    </location>
</feature>
<accession>A0A0L0T394</accession>
<dbReference type="InterPro" id="IPR051876">
    <property type="entry name" value="ODA-DC/CCD"/>
</dbReference>
<dbReference type="OMA" id="CYKDTIC"/>
<dbReference type="eggNOG" id="ENOG502QSIU">
    <property type="taxonomic scope" value="Eukaryota"/>
</dbReference>
<feature type="coiled-coil region" evidence="2">
    <location>
        <begin position="337"/>
        <end position="378"/>
    </location>
</feature>
<evidence type="ECO:0000313" key="6">
    <source>
        <dbReference type="Proteomes" id="UP000054350"/>
    </source>
</evidence>
<dbReference type="OrthoDB" id="6766775at2759"/>
<proteinExistence type="predicted"/>
<organism evidence="5 6">
    <name type="scientific">Allomyces macrogynus (strain ATCC 38327)</name>
    <name type="common">Allomyces javanicus var. macrogynus</name>
    <dbReference type="NCBI Taxonomy" id="578462"/>
    <lineage>
        <taxon>Eukaryota</taxon>
        <taxon>Fungi</taxon>
        <taxon>Fungi incertae sedis</taxon>
        <taxon>Blastocladiomycota</taxon>
        <taxon>Blastocladiomycetes</taxon>
        <taxon>Blastocladiales</taxon>
        <taxon>Blastocladiaceae</taxon>
        <taxon>Allomyces</taxon>
    </lineage>
</organism>
<evidence type="ECO:0000256" key="3">
    <source>
        <dbReference type="SAM" id="MobiDB-lite"/>
    </source>
</evidence>
<dbReference type="PANTHER" id="PTHR21694">
    <property type="entry name" value="COILED-COIL DOMAIN-CONTAINING PROTEIN 63"/>
    <property type="match status" value="1"/>
</dbReference>
<reference evidence="6" key="2">
    <citation type="submission" date="2009-11" db="EMBL/GenBank/DDBJ databases">
        <title>The Genome Sequence of Allomyces macrogynus strain ATCC 38327.</title>
        <authorList>
            <consortium name="The Broad Institute Genome Sequencing Platform"/>
            <person name="Russ C."/>
            <person name="Cuomo C."/>
            <person name="Shea T."/>
            <person name="Young S.K."/>
            <person name="Zeng Q."/>
            <person name="Koehrsen M."/>
            <person name="Haas B."/>
            <person name="Borodovsky M."/>
            <person name="Guigo R."/>
            <person name="Alvarado L."/>
            <person name="Berlin A."/>
            <person name="Borenstein D."/>
            <person name="Chen Z."/>
            <person name="Engels R."/>
            <person name="Freedman E."/>
            <person name="Gellesch M."/>
            <person name="Goldberg J."/>
            <person name="Griggs A."/>
            <person name="Gujja S."/>
            <person name="Heiman D."/>
            <person name="Hepburn T."/>
            <person name="Howarth C."/>
            <person name="Jen D."/>
            <person name="Larson L."/>
            <person name="Lewis B."/>
            <person name="Mehta T."/>
            <person name="Park D."/>
            <person name="Pearson M."/>
            <person name="Roberts A."/>
            <person name="Saif S."/>
            <person name="Shenoy N."/>
            <person name="Sisk P."/>
            <person name="Stolte C."/>
            <person name="Sykes S."/>
            <person name="Walk T."/>
            <person name="White J."/>
            <person name="Yandava C."/>
            <person name="Burger G."/>
            <person name="Gray M.W."/>
            <person name="Holland P.W.H."/>
            <person name="King N."/>
            <person name="Lang F.B.F."/>
            <person name="Roger A.J."/>
            <person name="Ruiz-Trillo I."/>
            <person name="Lander E."/>
            <person name="Nusbaum C."/>
        </authorList>
    </citation>
    <scope>NUCLEOTIDE SEQUENCE [LARGE SCALE GENOMIC DNA]</scope>
    <source>
        <strain evidence="6">ATCC 38327</strain>
    </source>
</reference>
<dbReference type="EMBL" id="GG745360">
    <property type="protein sequence ID" value="KNE69191.1"/>
    <property type="molecule type" value="Genomic_DNA"/>
</dbReference>
<feature type="coiled-coil region" evidence="2">
    <location>
        <begin position="21"/>
        <end position="73"/>
    </location>
</feature>
<feature type="compositionally biased region" description="Low complexity" evidence="3">
    <location>
        <begin position="463"/>
        <end position="476"/>
    </location>
</feature>
<name>A0A0L0T394_ALLM3</name>
<dbReference type="Pfam" id="PF21773">
    <property type="entry name" value="ODAD1_CC"/>
    <property type="match status" value="1"/>
</dbReference>
<keyword evidence="6" id="KW-1185">Reference proteome</keyword>
<evidence type="ECO:0000256" key="1">
    <source>
        <dbReference type="ARBA" id="ARBA00023054"/>
    </source>
</evidence>
<dbReference type="STRING" id="578462.A0A0L0T394"/>
<dbReference type="InterPro" id="IPR049258">
    <property type="entry name" value="ODAD1_CC"/>
</dbReference>
<reference evidence="5 6" key="1">
    <citation type="submission" date="2009-11" db="EMBL/GenBank/DDBJ databases">
        <title>Annotation of Allomyces macrogynus ATCC 38327.</title>
        <authorList>
            <consortium name="The Broad Institute Genome Sequencing Platform"/>
            <person name="Russ C."/>
            <person name="Cuomo C."/>
            <person name="Burger G."/>
            <person name="Gray M.W."/>
            <person name="Holland P.W.H."/>
            <person name="King N."/>
            <person name="Lang F.B.F."/>
            <person name="Roger A.J."/>
            <person name="Ruiz-Trillo I."/>
            <person name="Young S.K."/>
            <person name="Zeng Q."/>
            <person name="Gargeya S."/>
            <person name="Fitzgerald M."/>
            <person name="Haas B."/>
            <person name="Abouelleil A."/>
            <person name="Alvarado L."/>
            <person name="Arachchi H.M."/>
            <person name="Berlin A."/>
            <person name="Chapman S.B."/>
            <person name="Gearin G."/>
            <person name="Goldberg J."/>
            <person name="Griggs A."/>
            <person name="Gujja S."/>
            <person name="Hansen M."/>
            <person name="Heiman D."/>
            <person name="Howarth C."/>
            <person name="Larimer J."/>
            <person name="Lui A."/>
            <person name="MacDonald P.J.P."/>
            <person name="McCowen C."/>
            <person name="Montmayeur A."/>
            <person name="Murphy C."/>
            <person name="Neiman D."/>
            <person name="Pearson M."/>
            <person name="Priest M."/>
            <person name="Roberts A."/>
            <person name="Saif S."/>
            <person name="Shea T."/>
            <person name="Sisk P."/>
            <person name="Stolte C."/>
            <person name="Sykes S."/>
            <person name="Wortman J."/>
            <person name="Nusbaum C."/>
            <person name="Birren B."/>
        </authorList>
    </citation>
    <scope>NUCLEOTIDE SEQUENCE [LARGE SCALE GENOMIC DNA]</scope>
    <source>
        <strain evidence="5 6">ATCC 38327</strain>
    </source>
</reference>